<protein>
    <submittedName>
        <fullName evidence="3">Dienelactone hydrolase family protein</fullName>
    </submittedName>
</protein>
<dbReference type="InterPro" id="IPR050261">
    <property type="entry name" value="FrsA_esterase"/>
</dbReference>
<gene>
    <name evidence="3" type="ORF">U0C82_18670</name>
</gene>
<sequence length="367" mass="39654">MGAWVRRFGIRSRTQPDAVSQSLAHIDPTSCERHDPLVHHRSGGREMMRWCPVAALSVLLFLSSVVMGQGRPPETLKVSSLTMGDDSFLQGKTEDGSPVVLTGRLSLPDAEGRLPVVILLHGSAGPGGAQMPTWAKLLNENGIAAFALDSYTGRGLEEVFSDQGRLGILSPIYDLYRAVEILADHPAIDPDRIAVIGFSRGGVGALYSALIRFQKMYGPRRGRLLAHLPFYPPCNFELERDTEVGPAPIRHFHGIADDWNPIEVCRAYIGRLKASGADVEIFEYEGAQHAFDNPGAPAYFVNGQAQTSRNCLRKEVDGRLTNAATGEPFSWTQACVETGPATQYNGPAAEAATAAALATLKSAFETP</sequence>
<evidence type="ECO:0000313" key="3">
    <source>
        <dbReference type="EMBL" id="MDY8111146.1"/>
    </source>
</evidence>
<accession>A0ABU5I7C8</accession>
<proteinExistence type="predicted"/>
<keyword evidence="1 3" id="KW-0378">Hydrolase</keyword>
<dbReference type="GO" id="GO:0016787">
    <property type="term" value="F:hydrolase activity"/>
    <property type="evidence" value="ECO:0007669"/>
    <property type="project" value="UniProtKB-KW"/>
</dbReference>
<organism evidence="3 4">
    <name type="scientific">Fulvimarina uroteuthidis</name>
    <dbReference type="NCBI Taxonomy" id="3098149"/>
    <lineage>
        <taxon>Bacteria</taxon>
        <taxon>Pseudomonadati</taxon>
        <taxon>Pseudomonadota</taxon>
        <taxon>Alphaproteobacteria</taxon>
        <taxon>Hyphomicrobiales</taxon>
        <taxon>Aurantimonadaceae</taxon>
        <taxon>Fulvimarina</taxon>
    </lineage>
</organism>
<dbReference type="InterPro" id="IPR029058">
    <property type="entry name" value="AB_hydrolase_fold"/>
</dbReference>
<dbReference type="RefSeq" id="WP_322189317.1">
    <property type="nucleotide sequence ID" value="NZ_JAXLPB010000013.1"/>
</dbReference>
<dbReference type="Pfam" id="PF01738">
    <property type="entry name" value="DLH"/>
    <property type="match status" value="1"/>
</dbReference>
<dbReference type="EMBL" id="JAXLPB010000013">
    <property type="protein sequence ID" value="MDY8111146.1"/>
    <property type="molecule type" value="Genomic_DNA"/>
</dbReference>
<feature type="domain" description="Dienelactone hydrolase" evidence="2">
    <location>
        <begin position="103"/>
        <end position="299"/>
    </location>
</feature>
<name>A0ABU5I7C8_9HYPH</name>
<keyword evidence="4" id="KW-1185">Reference proteome</keyword>
<dbReference type="PANTHER" id="PTHR22946">
    <property type="entry name" value="DIENELACTONE HYDROLASE DOMAIN-CONTAINING PROTEIN-RELATED"/>
    <property type="match status" value="1"/>
</dbReference>
<evidence type="ECO:0000256" key="1">
    <source>
        <dbReference type="ARBA" id="ARBA00022801"/>
    </source>
</evidence>
<reference evidence="3 4" key="1">
    <citation type="submission" date="2023-12" db="EMBL/GenBank/DDBJ databases">
        <title>Description of Novel Strain Fulvimarina sp. 2208YS6-2-32 isolated from Uroteuthis (Photololigo) edulis.</title>
        <authorList>
            <person name="Park J.-S."/>
        </authorList>
    </citation>
    <scope>NUCLEOTIDE SEQUENCE [LARGE SCALE GENOMIC DNA]</scope>
    <source>
        <strain evidence="3 4">2208YS6-2-32</strain>
    </source>
</reference>
<dbReference type="Proteomes" id="UP001294412">
    <property type="component" value="Unassembled WGS sequence"/>
</dbReference>
<evidence type="ECO:0000313" key="4">
    <source>
        <dbReference type="Proteomes" id="UP001294412"/>
    </source>
</evidence>
<dbReference type="Gene3D" id="3.40.50.1820">
    <property type="entry name" value="alpha/beta hydrolase"/>
    <property type="match status" value="1"/>
</dbReference>
<dbReference type="PANTHER" id="PTHR22946:SF9">
    <property type="entry name" value="POLYKETIDE TRANSFERASE AF380"/>
    <property type="match status" value="1"/>
</dbReference>
<dbReference type="SUPFAM" id="SSF53474">
    <property type="entry name" value="alpha/beta-Hydrolases"/>
    <property type="match status" value="1"/>
</dbReference>
<dbReference type="InterPro" id="IPR002925">
    <property type="entry name" value="Dienelactn_hydro"/>
</dbReference>
<comment type="caution">
    <text evidence="3">The sequence shown here is derived from an EMBL/GenBank/DDBJ whole genome shotgun (WGS) entry which is preliminary data.</text>
</comment>
<evidence type="ECO:0000259" key="2">
    <source>
        <dbReference type="Pfam" id="PF01738"/>
    </source>
</evidence>